<dbReference type="AlphaFoldDB" id="A0A6S6U044"/>
<evidence type="ECO:0000313" key="1">
    <source>
        <dbReference type="EMBL" id="CAA6826242.1"/>
    </source>
</evidence>
<reference evidence="1" key="1">
    <citation type="submission" date="2020-01" db="EMBL/GenBank/DDBJ databases">
        <authorList>
            <person name="Meier V. D."/>
            <person name="Meier V D."/>
        </authorList>
    </citation>
    <scope>NUCLEOTIDE SEQUENCE</scope>
    <source>
        <strain evidence="1">HLG_WM_MAG_10</strain>
    </source>
</reference>
<name>A0A6S6U044_9BACT</name>
<proteinExistence type="predicted"/>
<protein>
    <submittedName>
        <fullName evidence="1">Uncharacterized protein</fullName>
    </submittedName>
</protein>
<gene>
    <name evidence="1" type="ORF">HELGO_WM50742</name>
</gene>
<accession>A0A6S6U044</accession>
<organism evidence="1">
    <name type="scientific">uncultured Aureispira sp</name>
    <dbReference type="NCBI Taxonomy" id="1331704"/>
    <lineage>
        <taxon>Bacteria</taxon>
        <taxon>Pseudomonadati</taxon>
        <taxon>Bacteroidota</taxon>
        <taxon>Saprospiria</taxon>
        <taxon>Saprospirales</taxon>
        <taxon>Saprospiraceae</taxon>
        <taxon>Aureispira</taxon>
        <taxon>environmental samples</taxon>
    </lineage>
</organism>
<dbReference type="EMBL" id="CACVAQ010000376">
    <property type="protein sequence ID" value="CAA6826242.1"/>
    <property type="molecule type" value="Genomic_DNA"/>
</dbReference>
<sequence>MSVTNEQACARRKGLARVTRSIFLKFSDQKDDAKRFFYLLNVPSSSLTSGV</sequence>